<protein>
    <submittedName>
        <fullName evidence="2">Amidase</fullName>
    </submittedName>
</protein>
<dbReference type="InterPro" id="IPR020556">
    <property type="entry name" value="Amidase_CS"/>
</dbReference>
<reference evidence="2 3" key="1">
    <citation type="journal article" date="2023" name="ISME J.">
        <title>Thermophilic Dehalococcoidia with unusual traits shed light on an unexpected past.</title>
        <authorList>
            <person name="Palmer M."/>
            <person name="Covington J.K."/>
            <person name="Zhou E.M."/>
            <person name="Thomas S.C."/>
            <person name="Habib N."/>
            <person name="Seymour C.O."/>
            <person name="Lai D."/>
            <person name="Johnston J."/>
            <person name="Hashimi A."/>
            <person name="Jiao J.Y."/>
            <person name="Muok A.R."/>
            <person name="Liu L."/>
            <person name="Xian W.D."/>
            <person name="Zhi X.Y."/>
            <person name="Li M.M."/>
            <person name="Silva L.P."/>
            <person name="Bowen B.P."/>
            <person name="Louie K."/>
            <person name="Briegel A."/>
            <person name="Pett-Ridge J."/>
            <person name="Weber P.K."/>
            <person name="Tocheva E.I."/>
            <person name="Woyke T."/>
            <person name="Northen T.R."/>
            <person name="Mayali X."/>
            <person name="Li W.J."/>
            <person name="Hedlund B.P."/>
        </authorList>
    </citation>
    <scope>NUCLEOTIDE SEQUENCE [LARGE SCALE GENOMIC DNA]</scope>
    <source>
        <strain evidence="2 3">YIM 72310</strain>
    </source>
</reference>
<dbReference type="Gene3D" id="3.90.1300.10">
    <property type="entry name" value="Amidase signature (AS) domain"/>
    <property type="match status" value="1"/>
</dbReference>
<dbReference type="InterPro" id="IPR000120">
    <property type="entry name" value="Amidase"/>
</dbReference>
<evidence type="ECO:0000259" key="1">
    <source>
        <dbReference type="Pfam" id="PF01425"/>
    </source>
</evidence>
<keyword evidence="3" id="KW-1185">Reference proteome</keyword>
<dbReference type="InterPro" id="IPR023631">
    <property type="entry name" value="Amidase_dom"/>
</dbReference>
<dbReference type="Pfam" id="PF01425">
    <property type="entry name" value="Amidase"/>
    <property type="match status" value="1"/>
</dbReference>
<feature type="domain" description="Amidase" evidence="1">
    <location>
        <begin position="25"/>
        <end position="448"/>
    </location>
</feature>
<evidence type="ECO:0000313" key="2">
    <source>
        <dbReference type="EMBL" id="WBL35561.1"/>
    </source>
</evidence>
<dbReference type="PROSITE" id="PS00571">
    <property type="entry name" value="AMIDASES"/>
    <property type="match status" value="1"/>
</dbReference>
<dbReference type="Proteomes" id="UP001212803">
    <property type="component" value="Chromosome"/>
</dbReference>
<accession>A0ABY7M6Z5</accession>
<gene>
    <name evidence="2" type="ORF">O0235_12370</name>
</gene>
<dbReference type="SUPFAM" id="SSF75304">
    <property type="entry name" value="Amidase signature (AS) enzymes"/>
    <property type="match status" value="1"/>
</dbReference>
<dbReference type="RefSeq" id="WP_270056087.1">
    <property type="nucleotide sequence ID" value="NZ_CP115149.1"/>
</dbReference>
<dbReference type="PANTHER" id="PTHR11895:SF176">
    <property type="entry name" value="AMIDASE AMID-RELATED"/>
    <property type="match status" value="1"/>
</dbReference>
<proteinExistence type="predicted"/>
<sequence>MTDPADLTVAEAARAIARRDLSPLELTRACLARIEARNPALNAFVTVVPERALEEAARAEAELLAGQHRGPLHGIPVGLKDLYDTAGIETAAGSAVLRGRVPGRDAAAVARLREAGAVILGKTNTHEFAWGTTTNNPHTGPTRNPWAPDRIPGGSSGGSGAAVAARLCPAALGTDTGGSIRIPAALCGVVGLKPTFGRVSRAGIIPMSWQFDHAGPITRTVEDAAILLGAIAGYDPADFATVPVPVPDYAAALVPDIRGLRIGVPRDQFFGLLDPEVLVAVEEALETLRGLGAAVEDVDAGFTREQVISAWRLVNVEGRLYHAPWLEQQPEAYSEELRNVLLQPLPEPLDLSAAYLASYEIKEGVRRVLETVDLLAAPTTMRPASRIGEDPVEVEGVQLSTGAAFASLTMPFNLAGIPAISIPCGFSAEGLPIGLQVAGRPFDEAAVLRAAFAYECATDWRRRMPPL</sequence>
<evidence type="ECO:0000313" key="3">
    <source>
        <dbReference type="Proteomes" id="UP001212803"/>
    </source>
</evidence>
<dbReference type="PANTHER" id="PTHR11895">
    <property type="entry name" value="TRANSAMIDASE"/>
    <property type="match status" value="1"/>
</dbReference>
<name>A0ABY7M6Z5_9CHLR</name>
<dbReference type="InterPro" id="IPR036928">
    <property type="entry name" value="AS_sf"/>
</dbReference>
<dbReference type="EMBL" id="CP115149">
    <property type="protein sequence ID" value="WBL35561.1"/>
    <property type="molecule type" value="Genomic_DNA"/>
</dbReference>
<organism evidence="2 3">
    <name type="scientific">Tepidiforma flava</name>
    <dbReference type="NCBI Taxonomy" id="3004094"/>
    <lineage>
        <taxon>Bacteria</taxon>
        <taxon>Bacillati</taxon>
        <taxon>Chloroflexota</taxon>
        <taxon>Tepidiformia</taxon>
        <taxon>Tepidiformales</taxon>
        <taxon>Tepidiformaceae</taxon>
        <taxon>Tepidiforma</taxon>
    </lineage>
</organism>